<gene>
    <name evidence="2" type="ORF">S40285_10871</name>
</gene>
<evidence type="ECO:0000256" key="1">
    <source>
        <dbReference type="SAM" id="MobiDB-lite"/>
    </source>
</evidence>
<evidence type="ECO:0000313" key="3">
    <source>
        <dbReference type="Proteomes" id="UP000028524"/>
    </source>
</evidence>
<proteinExistence type="predicted"/>
<dbReference type="AlphaFoldDB" id="A0A084QRY6"/>
<dbReference type="EMBL" id="KL660409">
    <property type="protein sequence ID" value="KFA66721.1"/>
    <property type="molecule type" value="Genomic_DNA"/>
</dbReference>
<feature type="non-terminal residue" evidence="2">
    <location>
        <position position="68"/>
    </location>
</feature>
<dbReference type="HOGENOM" id="CLU_2801154_0_0_1"/>
<accession>A0A084QRY6</accession>
<keyword evidence="3" id="KW-1185">Reference proteome</keyword>
<dbReference type="Proteomes" id="UP000028524">
    <property type="component" value="Unassembled WGS sequence"/>
</dbReference>
<name>A0A084QRY6_STAC4</name>
<evidence type="ECO:0000313" key="2">
    <source>
        <dbReference type="EMBL" id="KFA66721.1"/>
    </source>
</evidence>
<sequence>MRFDDDNNQSPGSPPPRPARDDQADDEGRFRQAPRSITPTDLVALRILYRKSEFEMVAHGQTRSGFEK</sequence>
<organism evidence="2 3">
    <name type="scientific">Stachybotrys chlorohalonatus (strain IBT 40285)</name>
    <dbReference type="NCBI Taxonomy" id="1283841"/>
    <lineage>
        <taxon>Eukaryota</taxon>
        <taxon>Fungi</taxon>
        <taxon>Dikarya</taxon>
        <taxon>Ascomycota</taxon>
        <taxon>Pezizomycotina</taxon>
        <taxon>Sordariomycetes</taxon>
        <taxon>Hypocreomycetidae</taxon>
        <taxon>Hypocreales</taxon>
        <taxon>Stachybotryaceae</taxon>
        <taxon>Stachybotrys</taxon>
    </lineage>
</organism>
<feature type="compositionally biased region" description="Basic and acidic residues" evidence="1">
    <location>
        <begin position="18"/>
        <end position="30"/>
    </location>
</feature>
<feature type="region of interest" description="Disordered" evidence="1">
    <location>
        <begin position="1"/>
        <end position="37"/>
    </location>
</feature>
<dbReference type="InParanoid" id="A0A084QRY6"/>
<reference evidence="2 3" key="1">
    <citation type="journal article" date="2014" name="BMC Genomics">
        <title>Comparative genome sequencing reveals chemotype-specific gene clusters in the toxigenic black mold Stachybotrys.</title>
        <authorList>
            <person name="Semeiks J."/>
            <person name="Borek D."/>
            <person name="Otwinowski Z."/>
            <person name="Grishin N.V."/>
        </authorList>
    </citation>
    <scope>NUCLEOTIDE SEQUENCE [LARGE SCALE GENOMIC DNA]</scope>
    <source>
        <strain evidence="2 3">IBT 40285</strain>
    </source>
</reference>
<protein>
    <submittedName>
        <fullName evidence="2">Uncharacterized protein</fullName>
    </submittedName>
</protein>